<feature type="compositionally biased region" description="Polar residues" evidence="1">
    <location>
        <begin position="431"/>
        <end position="451"/>
    </location>
</feature>
<evidence type="ECO:0000256" key="2">
    <source>
        <dbReference type="SAM" id="Phobius"/>
    </source>
</evidence>
<accession>A0AAV4ZWV8</accession>
<evidence type="ECO:0000313" key="4">
    <source>
        <dbReference type="Proteomes" id="UP001050691"/>
    </source>
</evidence>
<feature type="region of interest" description="Disordered" evidence="1">
    <location>
        <begin position="95"/>
        <end position="161"/>
    </location>
</feature>
<protein>
    <submittedName>
        <fullName evidence="3">Uncharacterized protein</fullName>
    </submittedName>
</protein>
<feature type="compositionally biased region" description="Polar residues" evidence="1">
    <location>
        <begin position="278"/>
        <end position="293"/>
    </location>
</feature>
<feature type="transmembrane region" description="Helical" evidence="2">
    <location>
        <begin position="23"/>
        <end position="48"/>
    </location>
</feature>
<proteinExistence type="predicted"/>
<feature type="region of interest" description="Disordered" evidence="1">
    <location>
        <begin position="228"/>
        <end position="340"/>
    </location>
</feature>
<feature type="compositionally biased region" description="Polar residues" evidence="1">
    <location>
        <begin position="229"/>
        <end position="246"/>
    </location>
</feature>
<feature type="compositionally biased region" description="Low complexity" evidence="1">
    <location>
        <begin position="399"/>
        <end position="428"/>
    </location>
</feature>
<dbReference type="AlphaFoldDB" id="A0AAV4ZWV8"/>
<evidence type="ECO:0000313" key="3">
    <source>
        <dbReference type="EMBL" id="GJJ06377.1"/>
    </source>
</evidence>
<dbReference type="Proteomes" id="UP001050691">
    <property type="component" value="Unassembled WGS sequence"/>
</dbReference>
<name>A0AAV4ZWV8_9AGAM</name>
<feature type="compositionally biased region" description="Low complexity" evidence="1">
    <location>
        <begin position="325"/>
        <end position="336"/>
    </location>
</feature>
<keyword evidence="2" id="KW-1133">Transmembrane helix</keyword>
<reference evidence="3" key="1">
    <citation type="submission" date="2021-10" db="EMBL/GenBank/DDBJ databases">
        <title>De novo Genome Assembly of Clathrus columnatus (Basidiomycota, Fungi) Using Illumina and Nanopore Sequence Data.</title>
        <authorList>
            <person name="Ogiso-Tanaka E."/>
            <person name="Itagaki H."/>
            <person name="Hosoya T."/>
            <person name="Hosaka K."/>
        </authorList>
    </citation>
    <scope>NUCLEOTIDE SEQUENCE</scope>
    <source>
        <strain evidence="3">MO-923</strain>
    </source>
</reference>
<keyword evidence="4" id="KW-1185">Reference proteome</keyword>
<comment type="caution">
    <text evidence="3">The sequence shown here is derived from an EMBL/GenBank/DDBJ whole genome shotgun (WGS) entry which is preliminary data.</text>
</comment>
<sequence length="559" mass="61193">MANKGLGDATTTTQNSKQSGSTILIVILVVVLSILAMCVSGIAVIVYWRRRARKYIRIPQHSEDGTAVEASTSNSRPDAPWSSFLRCINIFNQSSSPSPYQPIQLPDNRPPGKVGNRLGDPNIPRSPPITDTSSSAPPQAKVPTPRPNPTPSSTPHTPHRSLTVPAFFRVYQEVKRIAPLPESTITRPAPPVRAPTTPVNLPSRNLSPPLLGPMAVLNIAPPPGFTIDGTPSPSLVGTTGTNNQRRLNGLRYDRNHTEDDVGNNPESSRPIPWYPGSPRSTRTTVTTQDSDSVIDQPWTLNKKRKKSVDEPMSPASLISPRTDDSATTSGSIAGSSRPPTLTIKNVLNFVTRKPVLPSLNLLESISFSSQPDSHPRAPSQIAHGRQPIAHSQSPPHRPLQLNNSRSRQQQSQRAPQYPTRTRTPPARTLQEIPQSQSPPNNRSKFNESHQNYQHRPHPPQRSPEPVRRALPTPHAGDGAQASQLDHNNRETEIRRNNTPDNHTQSSLFPSAVVSAGYHIKSGPVPNPLPLGDARSRVYDSTVVPPPTPYSWAFLRTNRI</sequence>
<organism evidence="3 4">
    <name type="scientific">Clathrus columnatus</name>
    <dbReference type="NCBI Taxonomy" id="1419009"/>
    <lineage>
        <taxon>Eukaryota</taxon>
        <taxon>Fungi</taxon>
        <taxon>Dikarya</taxon>
        <taxon>Basidiomycota</taxon>
        <taxon>Agaricomycotina</taxon>
        <taxon>Agaricomycetes</taxon>
        <taxon>Phallomycetidae</taxon>
        <taxon>Phallales</taxon>
        <taxon>Clathraceae</taxon>
        <taxon>Clathrus</taxon>
    </lineage>
</organism>
<feature type="compositionally biased region" description="Low complexity" evidence="1">
    <location>
        <begin position="95"/>
        <end position="106"/>
    </location>
</feature>
<keyword evidence="2" id="KW-0472">Membrane</keyword>
<gene>
    <name evidence="3" type="ORF">Clacol_000568</name>
</gene>
<keyword evidence="2" id="KW-0812">Transmembrane</keyword>
<feature type="region of interest" description="Disordered" evidence="1">
    <location>
        <begin position="367"/>
        <end position="487"/>
    </location>
</feature>
<evidence type="ECO:0000256" key="1">
    <source>
        <dbReference type="SAM" id="MobiDB-lite"/>
    </source>
</evidence>
<dbReference type="EMBL" id="BPWL01000001">
    <property type="protein sequence ID" value="GJJ06377.1"/>
    <property type="molecule type" value="Genomic_DNA"/>
</dbReference>